<evidence type="ECO:0000313" key="3">
    <source>
        <dbReference type="Proteomes" id="UP000004478"/>
    </source>
</evidence>
<name>K1L2V6_CECL9</name>
<dbReference type="Gene3D" id="3.40.50.2000">
    <property type="entry name" value="Glycogen Phosphorylase B"/>
    <property type="match status" value="1"/>
</dbReference>
<organism evidence="2 3">
    <name type="scientific">Cecembia lonarensis (strain CCUG 58316 / KCTC 22772 / LW9)</name>
    <dbReference type="NCBI Taxonomy" id="1225176"/>
    <lineage>
        <taxon>Bacteria</taxon>
        <taxon>Pseudomonadati</taxon>
        <taxon>Bacteroidota</taxon>
        <taxon>Cytophagia</taxon>
        <taxon>Cytophagales</taxon>
        <taxon>Cyclobacteriaceae</taxon>
        <taxon>Cecembia</taxon>
    </lineage>
</organism>
<reference evidence="2 3" key="1">
    <citation type="journal article" date="2012" name="J. Bacteriol.">
        <title>Draft Genome Sequence of Cecembia lonarensis Strain LW9T, Isolated from Lonar Lake, a Haloalkaline Lake in India.</title>
        <authorList>
            <person name="Shivaji S."/>
            <person name="Ara S."/>
            <person name="Singh A."/>
            <person name="Pinnaka A.K."/>
        </authorList>
    </citation>
    <scope>NUCLEOTIDE SEQUENCE [LARGE SCALE GENOMIC DNA]</scope>
    <source>
        <strain evidence="2 3">LW9</strain>
    </source>
</reference>
<feature type="domain" description="Glycosyltransferase subfamily 4-like N-terminal" evidence="1">
    <location>
        <begin position="19"/>
        <end position="163"/>
    </location>
</feature>
<dbReference type="EMBL" id="AMGM01000032">
    <property type="protein sequence ID" value="EKB49141.1"/>
    <property type="molecule type" value="Genomic_DNA"/>
</dbReference>
<protein>
    <recommendedName>
        <fullName evidence="1">Glycosyltransferase subfamily 4-like N-terminal domain-containing protein</fullName>
    </recommendedName>
</protein>
<gene>
    <name evidence="2" type="ORF">B879_02239</name>
</gene>
<dbReference type="AlphaFoldDB" id="K1L2V6"/>
<dbReference type="Proteomes" id="UP000004478">
    <property type="component" value="Unassembled WGS sequence"/>
</dbReference>
<keyword evidence="3" id="KW-1185">Reference proteome</keyword>
<dbReference type="InterPro" id="IPR028098">
    <property type="entry name" value="Glyco_trans_4-like_N"/>
</dbReference>
<dbReference type="GO" id="GO:0016757">
    <property type="term" value="F:glycosyltransferase activity"/>
    <property type="evidence" value="ECO:0007669"/>
    <property type="project" value="UniProtKB-ARBA"/>
</dbReference>
<accession>K1L2V6</accession>
<dbReference type="SUPFAM" id="SSF53756">
    <property type="entry name" value="UDP-Glycosyltransferase/glycogen phosphorylase"/>
    <property type="match status" value="1"/>
</dbReference>
<sequence length="167" mass="19720">MQIKNKNKICLLIPSLQSGGMERVMSELAAYFCSKEEYEVHLVLYGLTREIFYPIPETIIVHKPIFEFDNSKRTWNTFKTLWFLRQKIKKVQPDTILSFGELWNNFVLLATLGLKFPVFVSDRCQPDKRWGRIQEILRNKLYPNAAGVICQTETARKIFQKMFHNEN</sequence>
<dbReference type="Pfam" id="PF13439">
    <property type="entry name" value="Glyco_transf_4"/>
    <property type="match status" value="1"/>
</dbReference>
<evidence type="ECO:0000259" key="1">
    <source>
        <dbReference type="Pfam" id="PF13439"/>
    </source>
</evidence>
<comment type="caution">
    <text evidence="2">The sequence shown here is derived from an EMBL/GenBank/DDBJ whole genome shotgun (WGS) entry which is preliminary data.</text>
</comment>
<proteinExistence type="predicted"/>
<evidence type="ECO:0000313" key="2">
    <source>
        <dbReference type="EMBL" id="EKB49141.1"/>
    </source>
</evidence>